<reference evidence="13" key="1">
    <citation type="submission" date="2025-08" db="UniProtKB">
        <authorList>
            <consortium name="Ensembl"/>
        </authorList>
    </citation>
    <scope>IDENTIFICATION</scope>
</reference>
<protein>
    <recommendedName>
        <fullName evidence="12">Ig-like domain-containing protein</fullName>
    </recommendedName>
</protein>
<evidence type="ECO:0000256" key="4">
    <source>
        <dbReference type="ARBA" id="ARBA00022729"/>
    </source>
</evidence>
<evidence type="ECO:0000313" key="13">
    <source>
        <dbReference type="Ensembl" id="ENSCCRP00020094816.1"/>
    </source>
</evidence>
<dbReference type="AlphaFoldDB" id="A0A8C2JLA2"/>
<dbReference type="PANTHER" id="PTHR25466:SF14">
    <property type="entry name" value="BUTYROPHILIN SUBFAMILY 2 MEMBER A2-LIKE-RELATED"/>
    <property type="match status" value="1"/>
</dbReference>
<dbReference type="PANTHER" id="PTHR25466">
    <property type="entry name" value="T-LYMPHOCYTE ACTIVATION ANTIGEN"/>
    <property type="match status" value="1"/>
</dbReference>
<dbReference type="InterPro" id="IPR013783">
    <property type="entry name" value="Ig-like_fold"/>
</dbReference>
<keyword evidence="6 11" id="KW-0472">Membrane</keyword>
<evidence type="ECO:0000256" key="10">
    <source>
        <dbReference type="ARBA" id="ARBA00023319"/>
    </source>
</evidence>
<accession>A0A8C2JLA2</accession>
<feature type="transmembrane region" description="Helical" evidence="11">
    <location>
        <begin position="34"/>
        <end position="52"/>
    </location>
</feature>
<keyword evidence="10" id="KW-0393">Immunoglobulin domain</keyword>
<dbReference type="Ensembl" id="ENSCCRT00020103617.1">
    <property type="protein sequence ID" value="ENSCCRP00020094816.1"/>
    <property type="gene ID" value="ENSCCRG00020043433.1"/>
</dbReference>
<name>A0A8C2JLA2_CYPCA</name>
<evidence type="ECO:0000256" key="3">
    <source>
        <dbReference type="ARBA" id="ARBA00022692"/>
    </source>
</evidence>
<dbReference type="InterPro" id="IPR036179">
    <property type="entry name" value="Ig-like_dom_sf"/>
</dbReference>
<dbReference type="SMART" id="SM00409">
    <property type="entry name" value="IG"/>
    <property type="match status" value="1"/>
</dbReference>
<evidence type="ECO:0000256" key="5">
    <source>
        <dbReference type="ARBA" id="ARBA00022989"/>
    </source>
</evidence>
<keyword evidence="7" id="KW-1015">Disulfide bond</keyword>
<evidence type="ECO:0000259" key="12">
    <source>
        <dbReference type="PROSITE" id="PS50835"/>
    </source>
</evidence>
<evidence type="ECO:0000256" key="7">
    <source>
        <dbReference type="ARBA" id="ARBA00023157"/>
    </source>
</evidence>
<dbReference type="SUPFAM" id="SSF48726">
    <property type="entry name" value="Immunoglobulin"/>
    <property type="match status" value="1"/>
</dbReference>
<evidence type="ECO:0000256" key="11">
    <source>
        <dbReference type="SAM" id="Phobius"/>
    </source>
</evidence>
<keyword evidence="8" id="KW-0675">Receptor</keyword>
<dbReference type="GO" id="GO:0042130">
    <property type="term" value="P:negative regulation of T cell proliferation"/>
    <property type="evidence" value="ECO:0007669"/>
    <property type="project" value="TreeGrafter"/>
</dbReference>
<keyword evidence="4" id="KW-0732">Signal</keyword>
<evidence type="ECO:0000256" key="6">
    <source>
        <dbReference type="ARBA" id="ARBA00023136"/>
    </source>
</evidence>
<keyword evidence="3 11" id="KW-0812">Transmembrane</keyword>
<dbReference type="GO" id="GO:0009897">
    <property type="term" value="C:external side of plasma membrane"/>
    <property type="evidence" value="ECO:0007669"/>
    <property type="project" value="TreeGrafter"/>
</dbReference>
<comment type="subcellular location">
    <subcellularLocation>
        <location evidence="1">Cell membrane</location>
        <topology evidence="1">Single-pass type I membrane protein</topology>
    </subcellularLocation>
</comment>
<dbReference type="Pfam" id="PF07686">
    <property type="entry name" value="V-set"/>
    <property type="match status" value="1"/>
</dbReference>
<evidence type="ECO:0000256" key="1">
    <source>
        <dbReference type="ARBA" id="ARBA00004251"/>
    </source>
</evidence>
<dbReference type="Proteomes" id="UP000694701">
    <property type="component" value="Unplaced"/>
</dbReference>
<dbReference type="GO" id="GO:0006955">
    <property type="term" value="P:immune response"/>
    <property type="evidence" value="ECO:0007669"/>
    <property type="project" value="TreeGrafter"/>
</dbReference>
<feature type="domain" description="Ig-like" evidence="12">
    <location>
        <begin position="61"/>
        <end position="166"/>
    </location>
</feature>
<feature type="transmembrane region" description="Helical" evidence="11">
    <location>
        <begin position="190"/>
        <end position="215"/>
    </location>
</feature>
<evidence type="ECO:0000256" key="9">
    <source>
        <dbReference type="ARBA" id="ARBA00023180"/>
    </source>
</evidence>
<keyword evidence="9" id="KW-0325">Glycoprotein</keyword>
<evidence type="ECO:0000256" key="2">
    <source>
        <dbReference type="ARBA" id="ARBA00022475"/>
    </source>
</evidence>
<dbReference type="InterPro" id="IPR051713">
    <property type="entry name" value="T-cell_Activation_Regulation"/>
</dbReference>
<dbReference type="GO" id="GO:0042102">
    <property type="term" value="P:positive regulation of T cell proliferation"/>
    <property type="evidence" value="ECO:0007669"/>
    <property type="project" value="TreeGrafter"/>
</dbReference>
<organism evidence="13 14">
    <name type="scientific">Cyprinus carpio</name>
    <name type="common">Common carp</name>
    <dbReference type="NCBI Taxonomy" id="7962"/>
    <lineage>
        <taxon>Eukaryota</taxon>
        <taxon>Metazoa</taxon>
        <taxon>Chordata</taxon>
        <taxon>Craniata</taxon>
        <taxon>Vertebrata</taxon>
        <taxon>Euteleostomi</taxon>
        <taxon>Actinopterygii</taxon>
        <taxon>Neopterygii</taxon>
        <taxon>Teleostei</taxon>
        <taxon>Ostariophysi</taxon>
        <taxon>Cypriniformes</taxon>
        <taxon>Cyprinidae</taxon>
        <taxon>Cyprininae</taxon>
        <taxon>Cyprinus</taxon>
    </lineage>
</organism>
<evidence type="ECO:0000313" key="14">
    <source>
        <dbReference type="Proteomes" id="UP000694701"/>
    </source>
</evidence>
<evidence type="ECO:0000256" key="8">
    <source>
        <dbReference type="ARBA" id="ARBA00023170"/>
    </source>
</evidence>
<sequence length="221" mass="25203">PRSSSFVIIVNIGEGVGEAISQNCWDLRANGSKLYLFLFSFYSWYIISVLLLDFTGAFSDPVRVTVKGFVGESAVFPCSIPDSEIQDKIEKFNVHWRDNEDKLVCDIIASNRTCTDQGPKYKFRVETFPDEYKKGNFSIKLNSLQKTDAREYICHITGPSQNHTITELHVEDRPGGRGNHGRLNGELLSIVYFLVRFFLAGILIFMFVAIIFCVARMVFRY</sequence>
<dbReference type="GO" id="GO:0007166">
    <property type="term" value="P:cell surface receptor signaling pathway"/>
    <property type="evidence" value="ECO:0007669"/>
    <property type="project" value="TreeGrafter"/>
</dbReference>
<dbReference type="GO" id="GO:0031295">
    <property type="term" value="P:T cell costimulation"/>
    <property type="evidence" value="ECO:0007669"/>
    <property type="project" value="TreeGrafter"/>
</dbReference>
<dbReference type="GO" id="GO:0071222">
    <property type="term" value="P:cellular response to lipopolysaccharide"/>
    <property type="evidence" value="ECO:0007669"/>
    <property type="project" value="TreeGrafter"/>
</dbReference>
<dbReference type="Gene3D" id="2.60.40.10">
    <property type="entry name" value="Immunoglobulins"/>
    <property type="match status" value="1"/>
</dbReference>
<dbReference type="PROSITE" id="PS50835">
    <property type="entry name" value="IG_LIKE"/>
    <property type="match status" value="1"/>
</dbReference>
<proteinExistence type="predicted"/>
<dbReference type="InterPro" id="IPR007110">
    <property type="entry name" value="Ig-like_dom"/>
</dbReference>
<dbReference type="InterPro" id="IPR003599">
    <property type="entry name" value="Ig_sub"/>
</dbReference>
<dbReference type="InterPro" id="IPR013106">
    <property type="entry name" value="Ig_V-set"/>
</dbReference>
<keyword evidence="2" id="KW-1003">Cell membrane</keyword>
<keyword evidence="5 11" id="KW-1133">Transmembrane helix</keyword>